<evidence type="ECO:0000313" key="3">
    <source>
        <dbReference type="EMBL" id="MBB5121223.1"/>
    </source>
</evidence>
<dbReference type="AlphaFoldDB" id="A0A7W8BEA0"/>
<dbReference type="SUPFAM" id="SSF55846">
    <property type="entry name" value="N-acetylmuramoyl-L-alanine amidase-like"/>
    <property type="match status" value="1"/>
</dbReference>
<name>A0A7W8BEA0_STREU</name>
<feature type="region of interest" description="Disordered" evidence="1">
    <location>
        <begin position="1"/>
        <end position="20"/>
    </location>
</feature>
<evidence type="ECO:0000313" key="4">
    <source>
        <dbReference type="Proteomes" id="UP000528608"/>
    </source>
</evidence>
<dbReference type="RefSeq" id="WP_102919537.1">
    <property type="nucleotide sequence ID" value="NZ_JACHJF010000017.1"/>
</dbReference>
<accession>A0A7W8BEA0</accession>
<gene>
    <name evidence="3" type="ORF">FHS36_004677</name>
</gene>
<reference evidence="3 4" key="1">
    <citation type="submission" date="2020-08" db="EMBL/GenBank/DDBJ databases">
        <title>Genomic Encyclopedia of Type Strains, Phase III (KMG-III): the genomes of soil and plant-associated and newly described type strains.</title>
        <authorList>
            <person name="Whitman W."/>
        </authorList>
    </citation>
    <scope>NUCLEOTIDE SEQUENCE [LARGE SCALE GENOMIC DNA]</scope>
    <source>
        <strain evidence="3 4">CECT 3259</strain>
    </source>
</reference>
<dbReference type="Pfam" id="PF01510">
    <property type="entry name" value="Amidase_2"/>
    <property type="match status" value="1"/>
</dbReference>
<dbReference type="EMBL" id="JACHJF010000017">
    <property type="protein sequence ID" value="MBB5121223.1"/>
    <property type="molecule type" value="Genomic_DNA"/>
</dbReference>
<dbReference type="OrthoDB" id="66275at2"/>
<dbReference type="Proteomes" id="UP000528608">
    <property type="component" value="Unassembled WGS sequence"/>
</dbReference>
<sequence length="104" mass="11312">MLAQYVSTHDRAWPQGDGNAEWESVETSGFSGKALTTAQIDAVTRICQWGIREHGWPLKLADSPQDVGLGTHIMGGASWGGHSCPGPTRSNQRRTILARIRELA</sequence>
<comment type="caution">
    <text evidence="3">The sequence shown here is derived from an EMBL/GenBank/DDBJ whole genome shotgun (WGS) entry which is preliminary data.</text>
</comment>
<organism evidence="3 4">
    <name type="scientific">Streptomyces eurocidicus</name>
    <name type="common">Streptoverticillium eurocidicus</name>
    <dbReference type="NCBI Taxonomy" id="66423"/>
    <lineage>
        <taxon>Bacteria</taxon>
        <taxon>Bacillati</taxon>
        <taxon>Actinomycetota</taxon>
        <taxon>Actinomycetes</taxon>
        <taxon>Kitasatosporales</taxon>
        <taxon>Streptomycetaceae</taxon>
        <taxon>Streptomyces</taxon>
    </lineage>
</organism>
<dbReference type="InterPro" id="IPR002502">
    <property type="entry name" value="Amidase_domain"/>
</dbReference>
<dbReference type="InterPro" id="IPR036505">
    <property type="entry name" value="Amidase/PGRP_sf"/>
</dbReference>
<dbReference type="GO" id="GO:0008745">
    <property type="term" value="F:N-acetylmuramoyl-L-alanine amidase activity"/>
    <property type="evidence" value="ECO:0007669"/>
    <property type="project" value="InterPro"/>
</dbReference>
<dbReference type="Gene3D" id="3.40.80.10">
    <property type="entry name" value="Peptidoglycan recognition protein-like"/>
    <property type="match status" value="1"/>
</dbReference>
<feature type="domain" description="N-acetylmuramoyl-L-alanine amidase" evidence="2">
    <location>
        <begin position="3"/>
        <end position="87"/>
    </location>
</feature>
<proteinExistence type="predicted"/>
<evidence type="ECO:0000259" key="2">
    <source>
        <dbReference type="Pfam" id="PF01510"/>
    </source>
</evidence>
<protein>
    <recommendedName>
        <fullName evidence="2">N-acetylmuramoyl-L-alanine amidase domain-containing protein</fullName>
    </recommendedName>
</protein>
<evidence type="ECO:0000256" key="1">
    <source>
        <dbReference type="SAM" id="MobiDB-lite"/>
    </source>
</evidence>
<dbReference type="GO" id="GO:0009253">
    <property type="term" value="P:peptidoglycan catabolic process"/>
    <property type="evidence" value="ECO:0007669"/>
    <property type="project" value="InterPro"/>
</dbReference>